<name>S3HCN5_9HYPH</name>
<dbReference type="AlphaFoldDB" id="S3HCN5"/>
<dbReference type="EMBL" id="AEYE02000024">
    <property type="protein sequence ID" value="EPE96492.1"/>
    <property type="molecule type" value="Genomic_DNA"/>
</dbReference>
<sequence>MGLTLAICFVLGAVSALRMPILVFTLVVMVVMAAYAIFSVVAGMSSIMAFGWSMALASVLEAGYIFTHTVLYLVYVRRADETRTPRKIQSKYTAD</sequence>
<keyword evidence="3" id="KW-1185">Reference proteome</keyword>
<evidence type="ECO:0000313" key="3">
    <source>
        <dbReference type="Proteomes" id="UP000014411"/>
    </source>
</evidence>
<evidence type="ECO:0000256" key="1">
    <source>
        <dbReference type="SAM" id="Phobius"/>
    </source>
</evidence>
<evidence type="ECO:0008006" key="4">
    <source>
        <dbReference type="Google" id="ProtNLM"/>
    </source>
</evidence>
<organism evidence="2 3">
    <name type="scientific">Rhizobium grahamii CCGE 502</name>
    <dbReference type="NCBI Taxonomy" id="990285"/>
    <lineage>
        <taxon>Bacteria</taxon>
        <taxon>Pseudomonadati</taxon>
        <taxon>Pseudomonadota</taxon>
        <taxon>Alphaproteobacteria</taxon>
        <taxon>Hyphomicrobiales</taxon>
        <taxon>Rhizobiaceae</taxon>
        <taxon>Rhizobium/Agrobacterium group</taxon>
        <taxon>Rhizobium</taxon>
    </lineage>
</organism>
<evidence type="ECO:0000313" key="2">
    <source>
        <dbReference type="EMBL" id="EPE96492.1"/>
    </source>
</evidence>
<protein>
    <recommendedName>
        <fullName evidence="4">Transmembrane protein</fullName>
    </recommendedName>
</protein>
<keyword evidence="1" id="KW-0812">Transmembrane</keyword>
<reference evidence="2 3" key="1">
    <citation type="journal article" date="2012" name="J. Bacteriol.">
        <title>Genome sequence of Rhizobium grahamii CCGE502, a broad-host-range symbiont with low nodulation competitiveness in Phaseolus vulgaris.</title>
        <authorList>
            <person name="Althabegoiti M.J."/>
            <person name="Lozano L."/>
            <person name="Torres-Tejerizo G."/>
            <person name="Ormeno-Orrillo E."/>
            <person name="Rogel M.A."/>
            <person name="Gonzalez V."/>
            <person name="Martinez-Romero E."/>
        </authorList>
    </citation>
    <scope>NUCLEOTIDE SEQUENCE [LARGE SCALE GENOMIC DNA]</scope>
    <source>
        <strain evidence="2 3">CCGE 502</strain>
    </source>
</reference>
<gene>
    <name evidence="2" type="ORF">RGCCGE502_20130</name>
</gene>
<dbReference type="RefSeq" id="WP_016555997.1">
    <property type="nucleotide sequence ID" value="NZ_AEYE02000024.1"/>
</dbReference>
<proteinExistence type="predicted"/>
<feature type="transmembrane region" description="Helical" evidence="1">
    <location>
        <begin position="54"/>
        <end position="75"/>
    </location>
</feature>
<comment type="caution">
    <text evidence="2">The sequence shown here is derived from an EMBL/GenBank/DDBJ whole genome shotgun (WGS) entry which is preliminary data.</text>
</comment>
<keyword evidence="1" id="KW-0472">Membrane</keyword>
<dbReference type="HOGENOM" id="CLU_184507_0_0_5"/>
<dbReference type="eggNOG" id="ENOG50319PY">
    <property type="taxonomic scope" value="Bacteria"/>
</dbReference>
<dbReference type="STRING" id="990285.RGCCGE502_20130"/>
<accession>S3HCN5</accession>
<feature type="transmembrane region" description="Helical" evidence="1">
    <location>
        <begin position="26"/>
        <end position="47"/>
    </location>
</feature>
<dbReference type="Proteomes" id="UP000014411">
    <property type="component" value="Unassembled WGS sequence"/>
</dbReference>
<keyword evidence="1" id="KW-1133">Transmembrane helix</keyword>